<dbReference type="Proteomes" id="UP001245370">
    <property type="component" value="Unassembled WGS sequence"/>
</dbReference>
<protein>
    <recommendedName>
        <fullName evidence="1">Arc-like DNA binding domain-containing protein</fullName>
    </recommendedName>
</protein>
<dbReference type="Gene3D" id="1.10.1220.10">
    <property type="entry name" value="Met repressor-like"/>
    <property type="match status" value="1"/>
</dbReference>
<dbReference type="InterPro" id="IPR013321">
    <property type="entry name" value="Arc_rbn_hlx_hlx"/>
</dbReference>
<dbReference type="EMBL" id="BSDO01000002">
    <property type="protein sequence ID" value="GLI22223.1"/>
    <property type="molecule type" value="Genomic_DNA"/>
</dbReference>
<evidence type="ECO:0000313" key="4">
    <source>
        <dbReference type="Proteomes" id="UP001144397"/>
    </source>
</evidence>
<dbReference type="GO" id="GO:0003677">
    <property type="term" value="F:DNA binding"/>
    <property type="evidence" value="ECO:0007669"/>
    <property type="project" value="InterPro"/>
</dbReference>
<reference evidence="2" key="1">
    <citation type="submission" date="2022-12" db="EMBL/GenBank/DDBJ databases">
        <title>Reference genome sequencing for broad-spectrum identification of bacterial and archaeal isolates by mass spectrometry.</title>
        <authorList>
            <person name="Sekiguchi Y."/>
            <person name="Tourlousse D.M."/>
        </authorList>
    </citation>
    <scope>NUCLEOTIDE SEQUENCE</scope>
    <source>
        <strain evidence="2">301</strain>
    </source>
</reference>
<dbReference type="RefSeq" id="WP_281807274.1">
    <property type="nucleotide sequence ID" value="NZ_BSDO01000002.1"/>
</dbReference>
<comment type="caution">
    <text evidence="2">The sequence shown here is derived from an EMBL/GenBank/DDBJ whole genome shotgun (WGS) entry which is preliminary data.</text>
</comment>
<feature type="domain" description="Arc-like DNA binding" evidence="1">
    <location>
        <begin position="12"/>
        <end position="50"/>
    </location>
</feature>
<dbReference type="Proteomes" id="UP001144397">
    <property type="component" value="Unassembled WGS sequence"/>
</dbReference>
<dbReference type="GeneID" id="95762686"/>
<accession>A0A9W6CQV5</accession>
<keyword evidence="5" id="KW-1185">Reference proteome</keyword>
<gene>
    <name evidence="3" type="ORF">GGQ86_000479</name>
    <name evidence="2" type="ORF">XFLAVUS301_18970</name>
</gene>
<organism evidence="2 4">
    <name type="scientific">Xanthobacter flavus</name>
    <dbReference type="NCBI Taxonomy" id="281"/>
    <lineage>
        <taxon>Bacteria</taxon>
        <taxon>Pseudomonadati</taxon>
        <taxon>Pseudomonadota</taxon>
        <taxon>Alphaproteobacteria</taxon>
        <taxon>Hyphomicrobiales</taxon>
        <taxon>Xanthobacteraceae</taxon>
        <taxon>Xanthobacter</taxon>
    </lineage>
</organism>
<dbReference type="InterPro" id="IPR005569">
    <property type="entry name" value="Arc_DNA-bd_dom"/>
</dbReference>
<evidence type="ECO:0000313" key="5">
    <source>
        <dbReference type="Proteomes" id="UP001245370"/>
    </source>
</evidence>
<evidence type="ECO:0000313" key="2">
    <source>
        <dbReference type="EMBL" id="GLI22223.1"/>
    </source>
</evidence>
<evidence type="ECO:0000259" key="1">
    <source>
        <dbReference type="Pfam" id="PF03869"/>
    </source>
</evidence>
<dbReference type="AlphaFoldDB" id="A0A9W6CQV5"/>
<proteinExistence type="predicted"/>
<dbReference type="Pfam" id="PF03869">
    <property type="entry name" value="Arc"/>
    <property type="match status" value="1"/>
</dbReference>
<dbReference type="GO" id="GO:0006355">
    <property type="term" value="P:regulation of DNA-templated transcription"/>
    <property type="evidence" value="ECO:0007669"/>
    <property type="project" value="InterPro"/>
</dbReference>
<dbReference type="InterPro" id="IPR010985">
    <property type="entry name" value="Ribbon_hlx_hlx"/>
</dbReference>
<name>A0A9W6CQV5_XANFL</name>
<dbReference type="SUPFAM" id="SSF47598">
    <property type="entry name" value="Ribbon-helix-helix"/>
    <property type="match status" value="1"/>
</dbReference>
<reference evidence="3 5" key="2">
    <citation type="submission" date="2023-07" db="EMBL/GenBank/DDBJ databases">
        <title>Genomic Encyclopedia of Type Strains, Phase IV (KMG-IV): sequencing the most valuable type-strain genomes for metagenomic binning, comparative biology and taxonomic classification.</title>
        <authorList>
            <person name="Goeker M."/>
        </authorList>
    </citation>
    <scope>NUCLEOTIDE SEQUENCE [LARGE SCALE GENOMIC DNA]</scope>
    <source>
        <strain evidence="3 5">DSM 338</strain>
    </source>
</reference>
<sequence>MNDDAKSAGQWQRFNARLPQWLYDALKEAAFDNRRPMNDELVYRLVRSLRPDILEGEEEAIIAEGPASPAVSQRAKKSEQGLKGDIETRLERVEYQLDAMVKWLLRQRGLEQDDAKALRDVAGHATNPKPGDAT</sequence>
<dbReference type="EMBL" id="JAVDPY010000001">
    <property type="protein sequence ID" value="MDR6332032.1"/>
    <property type="molecule type" value="Genomic_DNA"/>
</dbReference>
<evidence type="ECO:0000313" key="3">
    <source>
        <dbReference type="EMBL" id="MDR6332032.1"/>
    </source>
</evidence>